<reference evidence="1" key="1">
    <citation type="submission" date="2021-05" db="EMBL/GenBank/DDBJ databases">
        <authorList>
            <person name="Stam R."/>
        </authorList>
    </citation>
    <scope>NUCLEOTIDE SEQUENCE</scope>
    <source>
        <strain evidence="1">CS162</strain>
    </source>
</reference>
<accession>A0A8J2N840</accession>
<dbReference type="EMBL" id="CAJRGZ010000022">
    <property type="protein sequence ID" value="CAG5172158.1"/>
    <property type="molecule type" value="Genomic_DNA"/>
</dbReference>
<dbReference type="Proteomes" id="UP000676310">
    <property type="component" value="Unassembled WGS sequence"/>
</dbReference>
<evidence type="ECO:0000313" key="2">
    <source>
        <dbReference type="Proteomes" id="UP000676310"/>
    </source>
</evidence>
<organism evidence="1 2">
    <name type="scientific">Alternaria atra</name>
    <dbReference type="NCBI Taxonomy" id="119953"/>
    <lineage>
        <taxon>Eukaryota</taxon>
        <taxon>Fungi</taxon>
        <taxon>Dikarya</taxon>
        <taxon>Ascomycota</taxon>
        <taxon>Pezizomycotina</taxon>
        <taxon>Dothideomycetes</taxon>
        <taxon>Pleosporomycetidae</taxon>
        <taxon>Pleosporales</taxon>
        <taxon>Pleosporineae</taxon>
        <taxon>Pleosporaceae</taxon>
        <taxon>Alternaria</taxon>
        <taxon>Alternaria sect. Ulocladioides</taxon>
    </lineage>
</organism>
<protein>
    <submittedName>
        <fullName evidence="1">Uncharacterized protein</fullName>
    </submittedName>
</protein>
<dbReference type="AlphaFoldDB" id="A0A8J2N840"/>
<keyword evidence="2" id="KW-1185">Reference proteome</keyword>
<dbReference type="GeneID" id="67019431"/>
<sequence length="96" mass="10690">MEQEVLQSASPPLPFPFQSTYQLSLPTFPASASANLCAPLVAFACDSITRLIQHHTSSTNNTTEHWELHNTQHYVLRYIRLQSTGSCLSITPSSRD</sequence>
<dbReference type="RefSeq" id="XP_043170994.1">
    <property type="nucleotide sequence ID" value="XM_043315059.1"/>
</dbReference>
<evidence type="ECO:0000313" key="1">
    <source>
        <dbReference type="EMBL" id="CAG5172158.1"/>
    </source>
</evidence>
<proteinExistence type="predicted"/>
<name>A0A8J2N840_9PLEO</name>
<gene>
    <name evidence="1" type="ORF">ALTATR162_LOCUS7431</name>
</gene>
<comment type="caution">
    <text evidence="1">The sequence shown here is derived from an EMBL/GenBank/DDBJ whole genome shotgun (WGS) entry which is preliminary data.</text>
</comment>